<protein>
    <submittedName>
        <fullName evidence="1">Uncharacterized protein</fullName>
    </submittedName>
</protein>
<dbReference type="STRING" id="1428628.WN71_031680"/>
<keyword evidence="2" id="KW-1185">Reference proteome</keyword>
<dbReference type="Proteomes" id="UP000034196">
    <property type="component" value="Unassembled WGS sequence"/>
</dbReference>
<comment type="caution">
    <text evidence="1">The sequence shown here is derived from an EMBL/GenBank/DDBJ whole genome shotgun (WGS) entry which is preliminary data.</text>
</comment>
<dbReference type="EMBL" id="LAVA02000090">
    <property type="protein sequence ID" value="OIJ63959.1"/>
    <property type="molecule type" value="Genomic_DNA"/>
</dbReference>
<gene>
    <name evidence="1" type="ORF">WN71_031680</name>
</gene>
<proteinExistence type="predicted"/>
<evidence type="ECO:0000313" key="2">
    <source>
        <dbReference type="Proteomes" id="UP000034196"/>
    </source>
</evidence>
<dbReference type="AlphaFoldDB" id="A0A1J4NNN1"/>
<dbReference type="RefSeq" id="WP_046583820.1">
    <property type="nucleotide sequence ID" value="NZ_LAVA02000090.1"/>
</dbReference>
<organism evidence="1 2">
    <name type="scientific">Streptomyces mangrovisoli</name>
    <dbReference type="NCBI Taxonomy" id="1428628"/>
    <lineage>
        <taxon>Bacteria</taxon>
        <taxon>Bacillati</taxon>
        <taxon>Actinomycetota</taxon>
        <taxon>Actinomycetes</taxon>
        <taxon>Kitasatosporales</taxon>
        <taxon>Streptomycetaceae</taxon>
        <taxon>Streptomyces</taxon>
    </lineage>
</organism>
<evidence type="ECO:0000313" key="1">
    <source>
        <dbReference type="EMBL" id="OIJ63959.1"/>
    </source>
</evidence>
<reference evidence="1" key="1">
    <citation type="submission" date="2016-10" db="EMBL/GenBank/DDBJ databases">
        <title>Genome sequence of Streptomyces mangrovisoli MUSC 149.</title>
        <authorList>
            <person name="Lee L.-H."/>
            <person name="Ser H.-L."/>
        </authorList>
    </citation>
    <scope>NUCLEOTIDE SEQUENCE [LARGE SCALE GENOMIC DNA]</scope>
    <source>
        <strain evidence="1">MUSC 149</strain>
    </source>
</reference>
<accession>A0A1J4NNN1</accession>
<sequence>MTTAVHLSSQLAGNVLDARAPLPALGALDVPSPLSAFGVPGAGVVTLAATGPPSGSLRPDDAPGTRAGIARTAWWAAAAKAARG</sequence>
<name>A0A1J4NNN1_9ACTN</name>